<comment type="caution">
    <text evidence="2">The sequence shown here is derived from an EMBL/GenBank/DDBJ whole genome shotgun (WGS) entry which is preliminary data.</text>
</comment>
<protein>
    <submittedName>
        <fullName evidence="2">Uncharacterized protein</fullName>
    </submittedName>
</protein>
<keyword evidence="3" id="KW-1185">Reference proteome</keyword>
<reference evidence="2" key="1">
    <citation type="submission" date="2022-07" db="EMBL/GenBank/DDBJ databases">
        <title>The genome of Lyophyllum shimeji provides insight into the initial evolution of ectomycorrhizal fungal genome.</title>
        <authorList>
            <person name="Kobayashi Y."/>
            <person name="Shibata T."/>
            <person name="Hirakawa H."/>
            <person name="Shigenobu S."/>
            <person name="Nishiyama T."/>
            <person name="Yamada A."/>
            <person name="Hasebe M."/>
            <person name="Kawaguchi M."/>
        </authorList>
    </citation>
    <scope>NUCLEOTIDE SEQUENCE</scope>
    <source>
        <strain evidence="2">AT787</strain>
    </source>
</reference>
<dbReference type="Proteomes" id="UP001063166">
    <property type="component" value="Unassembled WGS sequence"/>
</dbReference>
<dbReference type="AlphaFoldDB" id="A0A9P3PX22"/>
<gene>
    <name evidence="2" type="ORF">LshimejAT787_1300920</name>
</gene>
<dbReference type="EMBL" id="BRPK01000013">
    <property type="protein sequence ID" value="GLB43191.1"/>
    <property type="molecule type" value="Genomic_DNA"/>
</dbReference>
<evidence type="ECO:0000256" key="1">
    <source>
        <dbReference type="SAM" id="MobiDB-lite"/>
    </source>
</evidence>
<name>A0A9P3PX22_LYOSH</name>
<organism evidence="2 3">
    <name type="scientific">Lyophyllum shimeji</name>
    <name type="common">Hon-shimeji</name>
    <name type="synonym">Tricholoma shimeji</name>
    <dbReference type="NCBI Taxonomy" id="47721"/>
    <lineage>
        <taxon>Eukaryota</taxon>
        <taxon>Fungi</taxon>
        <taxon>Dikarya</taxon>
        <taxon>Basidiomycota</taxon>
        <taxon>Agaricomycotina</taxon>
        <taxon>Agaricomycetes</taxon>
        <taxon>Agaricomycetidae</taxon>
        <taxon>Agaricales</taxon>
        <taxon>Tricholomatineae</taxon>
        <taxon>Lyophyllaceae</taxon>
        <taxon>Lyophyllum</taxon>
    </lineage>
</organism>
<feature type="compositionally biased region" description="Polar residues" evidence="1">
    <location>
        <begin position="1"/>
        <end position="12"/>
    </location>
</feature>
<accession>A0A9P3PX22</accession>
<feature type="region of interest" description="Disordered" evidence="1">
    <location>
        <begin position="1"/>
        <end position="38"/>
    </location>
</feature>
<sequence length="139" mass="15455">MSLCQNPFTTAARNLRPPHAVKRHSDQAPPPSSAKRTSTEDIHPLWIYTGQRGFPLEALNHSDRPSMLQSNKLHHRLLLVQCYVFVVLKALNAVALQVLTAESVSALAGIVLRLEVGWVIRSSTCWRQACGLGCLTRYV</sequence>
<evidence type="ECO:0000313" key="3">
    <source>
        <dbReference type="Proteomes" id="UP001063166"/>
    </source>
</evidence>
<proteinExistence type="predicted"/>
<evidence type="ECO:0000313" key="2">
    <source>
        <dbReference type="EMBL" id="GLB43191.1"/>
    </source>
</evidence>